<evidence type="ECO:0000313" key="2">
    <source>
        <dbReference type="WBParaSite" id="Minc3s00149g06077"/>
    </source>
</evidence>
<name>A0A914KX22_MELIC</name>
<dbReference type="WBParaSite" id="Minc3s00149g06077">
    <property type="protein sequence ID" value="Minc3s00149g06077"/>
    <property type="gene ID" value="Minc3s00149g06077"/>
</dbReference>
<evidence type="ECO:0000313" key="1">
    <source>
        <dbReference type="Proteomes" id="UP000887563"/>
    </source>
</evidence>
<reference evidence="2" key="1">
    <citation type="submission" date="2022-11" db="UniProtKB">
        <authorList>
            <consortium name="WormBaseParasite"/>
        </authorList>
    </citation>
    <scope>IDENTIFICATION</scope>
</reference>
<organism evidence="1 2">
    <name type="scientific">Meloidogyne incognita</name>
    <name type="common">Southern root-knot nematode worm</name>
    <name type="synonym">Oxyuris incognita</name>
    <dbReference type="NCBI Taxonomy" id="6306"/>
    <lineage>
        <taxon>Eukaryota</taxon>
        <taxon>Metazoa</taxon>
        <taxon>Ecdysozoa</taxon>
        <taxon>Nematoda</taxon>
        <taxon>Chromadorea</taxon>
        <taxon>Rhabditida</taxon>
        <taxon>Tylenchina</taxon>
        <taxon>Tylenchomorpha</taxon>
        <taxon>Tylenchoidea</taxon>
        <taxon>Meloidogynidae</taxon>
        <taxon>Meloidogyninae</taxon>
        <taxon>Meloidogyne</taxon>
        <taxon>Meloidogyne incognita group</taxon>
    </lineage>
</organism>
<dbReference type="Proteomes" id="UP000887563">
    <property type="component" value="Unplaced"/>
</dbReference>
<sequence length="63" mass="7619">MDENQQENFWIKQRGPKLLIMFFEESVKMAEDVPLCSPFVLEEMLKNVRAFNKKYYTSIPRIF</sequence>
<keyword evidence="1" id="KW-1185">Reference proteome</keyword>
<proteinExistence type="predicted"/>
<protein>
    <submittedName>
        <fullName evidence="2">Uncharacterized protein</fullName>
    </submittedName>
</protein>
<accession>A0A914KX22</accession>
<dbReference type="AlphaFoldDB" id="A0A914KX22"/>